<gene>
    <name evidence="3" type="primary">Zan</name>
    <name evidence="3" type="ORF">TCON_2128</name>
</gene>
<dbReference type="Proteomes" id="UP001516464">
    <property type="component" value="Unassembled WGS sequence"/>
</dbReference>
<evidence type="ECO:0000313" key="4">
    <source>
        <dbReference type="Proteomes" id="UP001516464"/>
    </source>
</evidence>
<feature type="region of interest" description="Disordered" evidence="1">
    <location>
        <begin position="565"/>
        <end position="584"/>
    </location>
</feature>
<keyword evidence="2" id="KW-0732">Signal</keyword>
<name>A0ABQ7HWW9_9MICR</name>
<dbReference type="EMBL" id="SBIQ01000206">
    <property type="protein sequence ID" value="KAF7682656.1"/>
    <property type="molecule type" value="Genomic_DNA"/>
</dbReference>
<reference evidence="3 4" key="1">
    <citation type="submission" date="2019-01" db="EMBL/GenBank/DDBJ databases">
        <title>Genomes sequencing and comparative genomics of infectious freshwater microsporidia, Cucumispora dikerogammari and Thelohania contejeani.</title>
        <authorList>
            <person name="Cormier A."/>
            <person name="Giraud I."/>
            <person name="Wattier R."/>
            <person name="Teixeira M."/>
            <person name="Grandjean F."/>
            <person name="Rigaud T."/>
            <person name="Cordaux R."/>
        </authorList>
    </citation>
    <scope>NUCLEOTIDE SEQUENCE [LARGE SCALE GENOMIC DNA]</scope>
    <source>
        <strain evidence="3">T1</strain>
        <tissue evidence="3">Spores</tissue>
    </source>
</reference>
<feature type="signal peptide" evidence="2">
    <location>
        <begin position="1"/>
        <end position="17"/>
    </location>
</feature>
<keyword evidence="4" id="KW-1185">Reference proteome</keyword>
<sequence length="638" mass="71654">MLHLFLILYVLVRTAVIKVIPSCDEKCRKEMLLAKYMARGESVKGESEKVVIGNAINKNIKRDPKRKRVIVRRTRAIPKKKNIKRIREISSSDSGISSNSNRVYLRDSRVSSNTSDIANPSKLEKELKVKVDSIYKILKKKMDPNINRKITYVSYNPQKGLMVPNILRAPTVQPSNQFPTDITKIPEMKDSMVPLFTTAAELKYYPTLQYISPLVPTTQITSAFIPKEYPLNLSKTSGLSFTPSSSMNSTIRISINTLLPSVGNKNTYVIPNTSIPIITPQIKTLATPIINPNTYNLKIKTITVSTMDISSVSTSVLKINPNTVHPKINTITITKPQSIPIVTFTVTPIITPCIISPIISKSNTLPNPNTDPPEIKIITSSTPTIKPTTKISTVTIDDSPIIDTNENVGTNIPSSAKKLFNTISKEKISYKSNSIHTIEEIPTVNITSSITITEYITSELTVSSTITLPTTTYVTELSTITLTTSVISTSTSTSVRSVFPNEAPDVNNFLYTSIYPEEAIIKRPSKSHHNRRMHGDHLRQVKHSIGRDLIKKKRLADKIREESSKEFENSLKDESSYSNKEDRKIYENSRLPDEIDDDYLICENPNKSYEDSFTPLKRKKEDDIQYVFLSDILNQNEL</sequence>
<evidence type="ECO:0000256" key="1">
    <source>
        <dbReference type="SAM" id="MobiDB-lite"/>
    </source>
</evidence>
<evidence type="ECO:0000256" key="2">
    <source>
        <dbReference type="SAM" id="SignalP"/>
    </source>
</evidence>
<comment type="caution">
    <text evidence="3">The sequence shown here is derived from an EMBL/GenBank/DDBJ whole genome shotgun (WGS) entry which is preliminary data.</text>
</comment>
<organism evidence="3 4">
    <name type="scientific">Astathelohania contejeani</name>
    <dbReference type="NCBI Taxonomy" id="164912"/>
    <lineage>
        <taxon>Eukaryota</taxon>
        <taxon>Fungi</taxon>
        <taxon>Fungi incertae sedis</taxon>
        <taxon>Microsporidia</taxon>
        <taxon>Astathelohaniidae</taxon>
        <taxon>Astathelohania</taxon>
    </lineage>
</organism>
<feature type="chain" id="PRO_5046815385" evidence="2">
    <location>
        <begin position="18"/>
        <end position="638"/>
    </location>
</feature>
<proteinExistence type="predicted"/>
<accession>A0ABQ7HWW9</accession>
<evidence type="ECO:0000313" key="3">
    <source>
        <dbReference type="EMBL" id="KAF7682656.1"/>
    </source>
</evidence>
<protein>
    <submittedName>
        <fullName evidence="3">Zonadhesin</fullName>
    </submittedName>
</protein>